<gene>
    <name evidence="6" type="ORF">M231_01346</name>
</gene>
<feature type="domain" description="Tyrosine specific protein phosphatases" evidence="5">
    <location>
        <begin position="1044"/>
        <end position="1113"/>
    </location>
</feature>
<feature type="compositionally biased region" description="Polar residues" evidence="3">
    <location>
        <begin position="85"/>
        <end position="95"/>
    </location>
</feature>
<evidence type="ECO:0000259" key="5">
    <source>
        <dbReference type="PROSITE" id="PS50056"/>
    </source>
</evidence>
<dbReference type="PANTHER" id="PTHR47550">
    <property type="entry name" value="DUAL SPECIFICITY PROTEIN PHOSPHATASE PPS1"/>
    <property type="match status" value="1"/>
</dbReference>
<dbReference type="VEuPathDB" id="FungiDB:TREMEDRAFT_44314"/>
<dbReference type="InterPro" id="IPR000340">
    <property type="entry name" value="Dual-sp_phosphatase_cat-dom"/>
</dbReference>
<evidence type="ECO:0000313" key="7">
    <source>
        <dbReference type="Proteomes" id="UP000289152"/>
    </source>
</evidence>
<dbReference type="Proteomes" id="UP000289152">
    <property type="component" value="Unassembled WGS sequence"/>
</dbReference>
<feature type="compositionally biased region" description="Basic and acidic residues" evidence="3">
    <location>
        <begin position="126"/>
        <end position="135"/>
    </location>
</feature>
<dbReference type="InParanoid" id="A0A4Q1BTW2"/>
<keyword evidence="7" id="KW-1185">Reference proteome</keyword>
<dbReference type="PROSITE" id="PS50054">
    <property type="entry name" value="TYR_PHOSPHATASE_DUAL"/>
    <property type="match status" value="1"/>
</dbReference>
<dbReference type="GO" id="GO:0033260">
    <property type="term" value="P:nuclear DNA replication"/>
    <property type="evidence" value="ECO:0007669"/>
    <property type="project" value="InterPro"/>
</dbReference>
<dbReference type="InterPro" id="IPR000387">
    <property type="entry name" value="Tyr_Pase_dom"/>
</dbReference>
<evidence type="ECO:0000256" key="2">
    <source>
        <dbReference type="ARBA" id="ARBA00022912"/>
    </source>
</evidence>
<dbReference type="OrthoDB" id="273181at2759"/>
<feature type="region of interest" description="Disordered" evidence="3">
    <location>
        <begin position="1"/>
        <end position="101"/>
    </location>
</feature>
<dbReference type="FunFam" id="3.90.190.10:FF:000095">
    <property type="entry name" value="Unplaced genomic scaffold supercont1.9, whole genome shotgun sequence"/>
    <property type="match status" value="1"/>
</dbReference>
<dbReference type="EMBL" id="SDIL01000009">
    <property type="protein sequence ID" value="RXK41440.1"/>
    <property type="molecule type" value="Genomic_DNA"/>
</dbReference>
<feature type="region of interest" description="Disordered" evidence="3">
    <location>
        <begin position="126"/>
        <end position="172"/>
    </location>
</feature>
<dbReference type="GO" id="GO:0005634">
    <property type="term" value="C:nucleus"/>
    <property type="evidence" value="ECO:0007669"/>
    <property type="project" value="GOC"/>
</dbReference>
<dbReference type="PROSITE" id="PS50056">
    <property type="entry name" value="TYR_PHOSPHATASE_2"/>
    <property type="match status" value="2"/>
</dbReference>
<feature type="region of interest" description="Disordered" evidence="3">
    <location>
        <begin position="839"/>
        <end position="883"/>
    </location>
</feature>
<feature type="compositionally biased region" description="Low complexity" evidence="3">
    <location>
        <begin position="308"/>
        <end position="325"/>
    </location>
</feature>
<dbReference type="SMART" id="SM00195">
    <property type="entry name" value="DSPc"/>
    <property type="match status" value="1"/>
</dbReference>
<dbReference type="PANTHER" id="PTHR47550:SF1">
    <property type="entry name" value="DUAL SPECIFICITY PROTEIN PHOSPHATASE PPS1"/>
    <property type="match status" value="1"/>
</dbReference>
<feature type="region of interest" description="Disordered" evidence="3">
    <location>
        <begin position="673"/>
        <end position="717"/>
    </location>
</feature>
<comment type="caution">
    <text evidence="6">The sequence shown here is derived from an EMBL/GenBank/DDBJ whole genome shotgun (WGS) entry which is preliminary data.</text>
</comment>
<reference evidence="6 7" key="1">
    <citation type="submission" date="2016-06" db="EMBL/GenBank/DDBJ databases">
        <title>Evolution of pathogenesis and genome organization in the Tremellales.</title>
        <authorList>
            <person name="Cuomo C."/>
            <person name="Litvintseva A."/>
            <person name="Heitman J."/>
            <person name="Chen Y."/>
            <person name="Sun S."/>
            <person name="Springer D."/>
            <person name="Dromer F."/>
            <person name="Young S."/>
            <person name="Zeng Q."/>
            <person name="Chapman S."/>
            <person name="Gujja S."/>
            <person name="Saif S."/>
            <person name="Birren B."/>
        </authorList>
    </citation>
    <scope>NUCLEOTIDE SEQUENCE [LARGE SCALE GENOMIC DNA]</scope>
    <source>
        <strain evidence="6 7">ATCC 28783</strain>
    </source>
</reference>
<evidence type="ECO:0000256" key="1">
    <source>
        <dbReference type="ARBA" id="ARBA00022801"/>
    </source>
</evidence>
<dbReference type="InterPro" id="IPR047949">
    <property type="entry name" value="PPS1_DSP"/>
</dbReference>
<evidence type="ECO:0000256" key="3">
    <source>
        <dbReference type="SAM" id="MobiDB-lite"/>
    </source>
</evidence>
<dbReference type="Pfam" id="PF00782">
    <property type="entry name" value="DSPc"/>
    <property type="match status" value="1"/>
</dbReference>
<dbReference type="PROSITE" id="PS00383">
    <property type="entry name" value="TYR_PHOSPHATASE_1"/>
    <property type="match status" value="1"/>
</dbReference>
<protein>
    <submittedName>
        <fullName evidence="6">Uncharacterized protein</fullName>
    </submittedName>
</protein>
<dbReference type="InterPro" id="IPR029021">
    <property type="entry name" value="Prot-tyrosine_phosphatase-like"/>
</dbReference>
<feature type="region of interest" description="Disordered" evidence="3">
    <location>
        <begin position="265"/>
        <end position="359"/>
    </location>
</feature>
<dbReference type="CDD" id="cd14516">
    <property type="entry name" value="DSP_fungal_PPS1"/>
    <property type="match status" value="1"/>
</dbReference>
<feature type="domain" description="Tyrosine-protein phosphatase" evidence="4">
    <location>
        <begin position="963"/>
        <end position="1126"/>
    </location>
</feature>
<dbReference type="InterPro" id="IPR016130">
    <property type="entry name" value="Tyr_Pase_AS"/>
</dbReference>
<accession>A0A4Q1BTW2</accession>
<dbReference type="STRING" id="5217.A0A4Q1BTW2"/>
<keyword evidence="2" id="KW-0904">Protein phosphatase</keyword>
<proteinExistence type="predicted"/>
<feature type="compositionally biased region" description="Pro residues" evidence="3">
    <location>
        <begin position="1"/>
        <end position="21"/>
    </location>
</feature>
<dbReference type="InterPro" id="IPR020422">
    <property type="entry name" value="TYR_PHOSPHATASE_DUAL_dom"/>
</dbReference>
<dbReference type="SUPFAM" id="SSF52799">
    <property type="entry name" value="(Phosphotyrosine protein) phosphatases II"/>
    <property type="match status" value="2"/>
</dbReference>
<feature type="compositionally biased region" description="Polar residues" evidence="3">
    <location>
        <begin position="839"/>
        <end position="873"/>
    </location>
</feature>
<feature type="domain" description="Tyrosine specific protein phosphatases" evidence="5">
    <location>
        <begin position="745"/>
        <end position="803"/>
    </location>
</feature>
<keyword evidence="1" id="KW-0378">Hydrolase</keyword>
<feature type="compositionally biased region" description="Low complexity" evidence="3">
    <location>
        <begin position="673"/>
        <end position="688"/>
    </location>
</feature>
<evidence type="ECO:0000313" key="6">
    <source>
        <dbReference type="EMBL" id="RXK41440.1"/>
    </source>
</evidence>
<feature type="compositionally biased region" description="Low complexity" evidence="3">
    <location>
        <begin position="874"/>
        <end position="883"/>
    </location>
</feature>
<evidence type="ECO:0000259" key="4">
    <source>
        <dbReference type="PROSITE" id="PS50054"/>
    </source>
</evidence>
<dbReference type="Gene3D" id="3.90.190.10">
    <property type="entry name" value="Protein tyrosine phosphatase superfamily"/>
    <property type="match status" value="2"/>
</dbReference>
<dbReference type="InterPro" id="IPR053239">
    <property type="entry name" value="Dual_spec_PTase"/>
</dbReference>
<dbReference type="GO" id="GO:0008138">
    <property type="term" value="F:protein tyrosine/serine/threonine phosphatase activity"/>
    <property type="evidence" value="ECO:0007669"/>
    <property type="project" value="InterPro"/>
</dbReference>
<organism evidence="6 7">
    <name type="scientific">Tremella mesenterica</name>
    <name type="common">Jelly fungus</name>
    <dbReference type="NCBI Taxonomy" id="5217"/>
    <lineage>
        <taxon>Eukaryota</taxon>
        <taxon>Fungi</taxon>
        <taxon>Dikarya</taxon>
        <taxon>Basidiomycota</taxon>
        <taxon>Agaricomycotina</taxon>
        <taxon>Tremellomycetes</taxon>
        <taxon>Tremellales</taxon>
        <taxon>Tremellaceae</taxon>
        <taxon>Tremella</taxon>
    </lineage>
</organism>
<feature type="compositionally biased region" description="Basic and acidic residues" evidence="3">
    <location>
        <begin position="143"/>
        <end position="159"/>
    </location>
</feature>
<name>A0A4Q1BTW2_TREME</name>
<dbReference type="AlphaFoldDB" id="A0A4Q1BTW2"/>
<feature type="compositionally biased region" description="Low complexity" evidence="3">
    <location>
        <begin position="22"/>
        <end position="31"/>
    </location>
</feature>
<sequence>MSIVLYPPPTRFPLSPSPSPPVSQSSTPTPTLAERKLPLSLSRPSTPPPTMNLAPLSAPPTPVTPTHLFSPSQSKAMERCRSSEARLTTDSTQSAVVGRSGRGTQIKATSLLFKSVPSKEQIAATEKNETGDEIHVSSMGSDADQKMEVDQQTKKEMENKQGGQMEGEDDEKEQIWGMPKWGWEDERKQIRPGVRLISAKELPVLVDQHAMIDTPSHVLFPWLHGISDDGAKGRDMAAFFGHFPPFAPPPYRGLCVLLCPPHPLDRSQRPSKVPSGKSQSSRSSDLDLGSNESSNFPSETAPARNRSETVSTSSESWASSAGTTEGTSPSIADWVPPSQSPLKPSDFVPPTPTSPSPFTEIIKNVSTEITVETDNVDVAMHPCESKKVSSAALAQGLGETRHPLPCGGSPCETDSETDEAEDQGPSCVLLNSLHVQDIFDLPTMTKLQPGTAPPRPRFKPARLPQQINLRNLNIQQIKYATISDIILYAKGGLGHGVLEVAEQIALAQHDLWQQRMEGYYRSHGQGQGEGFGEPVRYGVWIVVEPFDKIQETCPHLVNLDYHGRSTPNSALTDLFAREAIESRAMTRGSEVVEGFWVGNNCDVPGGAEDGIGSEIQFDLCVHTSELAEMPTSSQLTAAYRKLLDLDKSRRSEDSSNSWTSSPATIALRNLLSPSSSSLTPSSSSATSSVNDVGSKRNASPSDEGSTRQRRSKTSSHEYVSLECSDSCRSPHGLNRNLTIMVDKIVELVYFLRKIIEGRDKSGIKRKVLIHCQDGYTESSILVLSYIMSSLEISLPEAYLYLQNVANRSFFLYPTDKPLLRKIDDRLKSDRRTKLIRLSMESQIQTGEKTNSPNSLARWKQWSSGLSPSPTKNQISNSSPNSPIRTNFSQITSLKLSHVKNQSTPTNPTITPDPTIQSNLINQSNHTTPMNQNIVVHGNGNGNGNGDDETKSHIWFHDPRFDCFPSRILPFLYLGNLEHAGNASLLHALGITHVVSVGESLIQCEEGFDPIHGKVGNTLCDEAKSGRIQVLDLCDIRDDGNDPLRPLIARACEWIEDARVNGGKVLVHCRVGVSRSASIVMAYIMQHQKIGLMDAYLLTRARRLNVLIQPNLRFFHELFGWEVELARREGDGRRILYSWPSFCRDLHCLNRRFLCN</sequence>